<reference evidence="1" key="1">
    <citation type="submission" date="2018-05" db="EMBL/GenBank/DDBJ databases">
        <authorList>
            <person name="Lanie J.A."/>
            <person name="Ng W.-L."/>
            <person name="Kazmierczak K.M."/>
            <person name="Andrzejewski T.M."/>
            <person name="Davidsen T.M."/>
            <person name="Wayne K.J."/>
            <person name="Tettelin H."/>
            <person name="Glass J.I."/>
            <person name="Rusch D."/>
            <person name="Podicherti R."/>
            <person name="Tsui H.-C.T."/>
            <person name="Winkler M.E."/>
        </authorList>
    </citation>
    <scope>NUCLEOTIDE SEQUENCE</scope>
</reference>
<proteinExistence type="predicted"/>
<dbReference type="PANTHER" id="PTHR37953:SF1">
    <property type="entry name" value="UPF0127 PROTEIN MJ1496"/>
    <property type="match status" value="1"/>
</dbReference>
<gene>
    <name evidence="1" type="ORF">METZ01_LOCUS479163</name>
</gene>
<dbReference type="PANTHER" id="PTHR37953">
    <property type="entry name" value="UPF0127 PROTEIN MJ1496"/>
    <property type="match status" value="1"/>
</dbReference>
<dbReference type="AlphaFoldDB" id="A0A383C2M7"/>
<dbReference type="InterPro" id="IPR038695">
    <property type="entry name" value="Saro_0823-like_sf"/>
</dbReference>
<dbReference type="EMBL" id="UINC01205231">
    <property type="protein sequence ID" value="SVE26309.1"/>
    <property type="molecule type" value="Genomic_DNA"/>
</dbReference>
<sequence length="163" mass="18111">MKYLVNGLLALTVICLTPIQAENLTPKQLVGWKQELVAIEKTSPPTHSMNERIFINAYIADTPAKRTQGLMHVTDLHDNEGMLFIFNPPRRVSMWMKNTVISLDIVFIKPNGTIAHIRGNAPPLSLESIASKYKIKWVLELNAGVAGKLNLKPGDKLVLGKTD</sequence>
<name>A0A383C2M7_9ZZZZ</name>
<dbReference type="Pfam" id="PF02643">
    <property type="entry name" value="DUF192"/>
    <property type="match status" value="1"/>
</dbReference>
<dbReference type="Gene3D" id="2.60.120.1140">
    <property type="entry name" value="Protein of unknown function DUF192"/>
    <property type="match status" value="1"/>
</dbReference>
<organism evidence="1">
    <name type="scientific">marine metagenome</name>
    <dbReference type="NCBI Taxonomy" id="408172"/>
    <lineage>
        <taxon>unclassified sequences</taxon>
        <taxon>metagenomes</taxon>
        <taxon>ecological metagenomes</taxon>
    </lineage>
</organism>
<dbReference type="InterPro" id="IPR003795">
    <property type="entry name" value="DUF192"/>
</dbReference>
<accession>A0A383C2M7</accession>
<evidence type="ECO:0000313" key="1">
    <source>
        <dbReference type="EMBL" id="SVE26309.1"/>
    </source>
</evidence>
<protein>
    <recommendedName>
        <fullName evidence="2">DUF192 domain-containing protein</fullName>
    </recommendedName>
</protein>
<evidence type="ECO:0008006" key="2">
    <source>
        <dbReference type="Google" id="ProtNLM"/>
    </source>
</evidence>